<evidence type="ECO:0000313" key="4">
    <source>
        <dbReference type="Proteomes" id="UP001139450"/>
    </source>
</evidence>
<evidence type="ECO:0000313" key="3">
    <source>
        <dbReference type="EMBL" id="MCJ8210562.1"/>
    </source>
</evidence>
<evidence type="ECO:0000256" key="1">
    <source>
        <dbReference type="ARBA" id="ARBA00022679"/>
    </source>
</evidence>
<accession>A0A9X1X3J1</accession>
<name>A0A9X1X3J1_9SPHI</name>
<proteinExistence type="predicted"/>
<dbReference type="InterPro" id="IPR014030">
    <property type="entry name" value="Ketoacyl_synth_N"/>
</dbReference>
<dbReference type="RefSeq" id="WP_245130401.1">
    <property type="nucleotide sequence ID" value="NZ_JALJEJ010000005.1"/>
</dbReference>
<dbReference type="SUPFAM" id="SSF53901">
    <property type="entry name" value="Thiolase-like"/>
    <property type="match status" value="2"/>
</dbReference>
<gene>
    <name evidence="3" type="ORF">MUY27_12660</name>
</gene>
<dbReference type="InterPro" id="IPR000794">
    <property type="entry name" value="Beta-ketoacyl_synthase"/>
</dbReference>
<dbReference type="Gene3D" id="3.40.47.10">
    <property type="match status" value="1"/>
</dbReference>
<dbReference type="AlphaFoldDB" id="A0A9X1X3J1"/>
<organism evidence="3 4">
    <name type="scientific">Mucilaginibacter straminoryzae</name>
    <dbReference type="NCBI Taxonomy" id="2932774"/>
    <lineage>
        <taxon>Bacteria</taxon>
        <taxon>Pseudomonadati</taxon>
        <taxon>Bacteroidota</taxon>
        <taxon>Sphingobacteriia</taxon>
        <taxon>Sphingobacteriales</taxon>
        <taxon>Sphingobacteriaceae</taxon>
        <taxon>Mucilaginibacter</taxon>
    </lineage>
</organism>
<dbReference type="PANTHER" id="PTHR11712:SF336">
    <property type="entry name" value="3-OXOACYL-[ACYL-CARRIER-PROTEIN] SYNTHASE, MITOCHONDRIAL"/>
    <property type="match status" value="1"/>
</dbReference>
<dbReference type="Pfam" id="PF00109">
    <property type="entry name" value="ketoacyl-synt"/>
    <property type="match status" value="1"/>
</dbReference>
<dbReference type="PANTHER" id="PTHR11712">
    <property type="entry name" value="POLYKETIDE SYNTHASE-RELATED"/>
    <property type="match status" value="1"/>
</dbReference>
<sequence length="349" mass="38513">MKLFIRSATCISPQHTFGEGPYLKDVVIYDQPRLPVIEPDYKPFIDPKQSRRMSRVIRMGIAAAKEALQQANITLPDAIVTGTAYGCVEDSGNFLTRLIEMEEEMLSPTAFIQSTHNTVAAQIALAIKCHAYNNTFVHKSFSFESALMDAAMLLAEGEAKEVLTGGVDEITDINYAIFNRFNIFKKGDFKNTDLYNSNTSGTIAGEGAAFFVLGKEPAANDLARLDAFRTIYKPIDIKQDILKFLDEAGCPLKEVDLVLTGRNGDPRTDAPYDLLSSGLFANLPVANYKHLCGEYPVASSFALWLAAQIVSQGQVFPALAIQANVSPKRILIANNYQDKYWSLMLLSQC</sequence>
<dbReference type="GO" id="GO:0004315">
    <property type="term" value="F:3-oxoacyl-[acyl-carrier-protein] synthase activity"/>
    <property type="evidence" value="ECO:0007669"/>
    <property type="project" value="TreeGrafter"/>
</dbReference>
<reference evidence="3" key="1">
    <citation type="submission" date="2022-04" db="EMBL/GenBank/DDBJ databases">
        <title>Mucilaginibacter sp. RS28 isolated from freshwater.</title>
        <authorList>
            <person name="Ko S.-R."/>
        </authorList>
    </citation>
    <scope>NUCLEOTIDE SEQUENCE</scope>
    <source>
        <strain evidence="3">RS28</strain>
    </source>
</reference>
<protein>
    <submittedName>
        <fullName evidence="3">Beta-ketoacyl synthase chain length factor</fullName>
    </submittedName>
</protein>
<keyword evidence="1" id="KW-0808">Transferase</keyword>
<dbReference type="EMBL" id="JALJEJ010000005">
    <property type="protein sequence ID" value="MCJ8210562.1"/>
    <property type="molecule type" value="Genomic_DNA"/>
</dbReference>
<keyword evidence="4" id="KW-1185">Reference proteome</keyword>
<feature type="domain" description="Beta-ketoacyl synthase-like N-terminal" evidence="2">
    <location>
        <begin position="45"/>
        <end position="216"/>
    </location>
</feature>
<dbReference type="GO" id="GO:0005829">
    <property type="term" value="C:cytosol"/>
    <property type="evidence" value="ECO:0007669"/>
    <property type="project" value="TreeGrafter"/>
</dbReference>
<dbReference type="GO" id="GO:0006633">
    <property type="term" value="P:fatty acid biosynthetic process"/>
    <property type="evidence" value="ECO:0007669"/>
    <property type="project" value="TreeGrafter"/>
</dbReference>
<dbReference type="InterPro" id="IPR016039">
    <property type="entry name" value="Thiolase-like"/>
</dbReference>
<dbReference type="Proteomes" id="UP001139450">
    <property type="component" value="Unassembled WGS sequence"/>
</dbReference>
<evidence type="ECO:0000259" key="2">
    <source>
        <dbReference type="Pfam" id="PF00109"/>
    </source>
</evidence>
<comment type="caution">
    <text evidence="3">The sequence shown here is derived from an EMBL/GenBank/DDBJ whole genome shotgun (WGS) entry which is preliminary data.</text>
</comment>